<feature type="transmembrane region" description="Helical" evidence="8">
    <location>
        <begin position="133"/>
        <end position="152"/>
    </location>
</feature>
<keyword evidence="8" id="KW-1133">Transmembrane helix</keyword>
<dbReference type="AlphaFoldDB" id="A0AAE1K7T7"/>
<evidence type="ECO:0000256" key="3">
    <source>
        <dbReference type="ARBA" id="ARBA00022676"/>
    </source>
</evidence>
<evidence type="ECO:0000256" key="4">
    <source>
        <dbReference type="ARBA" id="ARBA00022679"/>
    </source>
</evidence>
<evidence type="ECO:0000259" key="9">
    <source>
        <dbReference type="Pfam" id="PF04572"/>
    </source>
</evidence>
<comment type="similarity">
    <text evidence="2">Belongs to the glycosyltransferase 32 family.</text>
</comment>
<sequence>MVVMMVRDDSVMVVVMVRDDSVMVVVMVRDDSVVVVMMVTDDSVVVVMMVTDDSVMVVMMVRDDSVMVVMMVRDDSVMVVVMVRDDSVVVVMMVTDDSVVVVMMVRDVSVVVVMVVVRNVSVVVMVVVRDDSVVVVMVVVRNVSVVVVVMVVRDDSVVVVMMVTDDSVVVVMMVRDVSVVMVVLVLTRDDSNTKNLRMIRVTVVRKMRIQTIKGKLLVAGLVMGVLYFLNLVYLPPRCPTLSPPSTQQPQISSQPELVYTKWWQKFLCKSGRPSTSDIRLPRLIYDVLPRKNDNNVFLLDTACNTHPRYRDWCAAESWARHNPDLDVWYLFTSLTADDSDNLLTLLLHQYSNLKVATVDLDKIFHDTPLESFFKSNIWRGPDTWPVQVLSNMLRVLVLWYWGGVYTDTDAISVKTLDVPINAVSLEVKGSINNAFLSFTAHNPILLKIMEDISKNFKPSVWASSGPKVITRVMRNECKNDSKLEMIHGNPQSCNNITIYPIRFFSPIDYTKFQDYFAKGNGKNFKNDFNSSYLVHFWNNKSKKLPVSQDTCLFTPPHPTITLFYIAVLASLFTPPHPTITLLYIAVLASLFTPPHPTITLLYSPVLTCLFTHHHPPLHCRPSLPLHTTSPHHHPPLQSRPSLPLHTTSPHHHPPLYSRPNLPLHTTLPHHHPPLHCRPSLPLHTTSPHHHPPLK</sequence>
<proteinExistence type="inferred from homology"/>
<reference evidence="10" key="1">
    <citation type="submission" date="2023-10" db="EMBL/GenBank/DDBJ databases">
        <title>Genome assemblies of two species of porcelain crab, Petrolisthes cinctipes and Petrolisthes manimaculis (Anomura: Porcellanidae).</title>
        <authorList>
            <person name="Angst P."/>
        </authorList>
    </citation>
    <scope>NUCLEOTIDE SEQUENCE</scope>
    <source>
        <strain evidence="10">PB745_01</strain>
        <tissue evidence="10">Gill</tissue>
    </source>
</reference>
<accession>A0AAE1K7T7</accession>
<keyword evidence="8" id="KW-0812">Transmembrane</keyword>
<dbReference type="GO" id="GO:0016758">
    <property type="term" value="F:hexosyltransferase activity"/>
    <property type="evidence" value="ECO:0007669"/>
    <property type="project" value="UniProtKB-ARBA"/>
</dbReference>
<name>A0AAE1K7T7_PETCI</name>
<evidence type="ECO:0000256" key="7">
    <source>
        <dbReference type="SAM" id="MobiDB-lite"/>
    </source>
</evidence>
<feature type="domain" description="Alpha 1,4-glycosyltransferase" evidence="9">
    <location>
        <begin position="438"/>
        <end position="547"/>
    </location>
</feature>
<keyword evidence="3" id="KW-0328">Glycosyltransferase</keyword>
<dbReference type="PANTHER" id="PTHR12042">
    <property type="entry name" value="LACTOSYLCERAMIDE 4-ALPHA-GALACTOSYLTRANSFERASE ALPHA- 1,4-GALACTOSYLTRANSFERASE"/>
    <property type="match status" value="1"/>
</dbReference>
<keyword evidence="4" id="KW-0808">Transferase</keyword>
<dbReference type="InterPro" id="IPR007577">
    <property type="entry name" value="GlycoTrfase_DXD_sugar-bd_CS"/>
</dbReference>
<dbReference type="SUPFAM" id="SSF53448">
    <property type="entry name" value="Nucleotide-diphospho-sugar transferases"/>
    <property type="match status" value="1"/>
</dbReference>
<dbReference type="GO" id="GO:0000139">
    <property type="term" value="C:Golgi membrane"/>
    <property type="evidence" value="ECO:0007669"/>
    <property type="project" value="UniProtKB-SubCell"/>
</dbReference>
<comment type="caution">
    <text evidence="10">The sequence shown here is derived from an EMBL/GenBank/DDBJ whole genome shotgun (WGS) entry which is preliminary data.</text>
</comment>
<protein>
    <recommendedName>
        <fullName evidence="9">Alpha 1,4-glycosyltransferase domain-containing protein</fullName>
    </recommendedName>
</protein>
<dbReference type="InterPro" id="IPR051981">
    <property type="entry name" value="Glycosyltransf_32"/>
</dbReference>
<keyword evidence="11" id="KW-1185">Reference proteome</keyword>
<dbReference type="Pfam" id="PF04572">
    <property type="entry name" value="Gb3_synth"/>
    <property type="match status" value="1"/>
</dbReference>
<feature type="transmembrane region" description="Helical" evidence="8">
    <location>
        <begin position="108"/>
        <end position="128"/>
    </location>
</feature>
<dbReference type="InterPro" id="IPR029044">
    <property type="entry name" value="Nucleotide-diphossugar_trans"/>
</dbReference>
<evidence type="ECO:0000256" key="5">
    <source>
        <dbReference type="ARBA" id="ARBA00023034"/>
    </source>
</evidence>
<dbReference type="GO" id="GO:0006688">
    <property type="term" value="P:glycosphingolipid biosynthetic process"/>
    <property type="evidence" value="ECO:0007669"/>
    <property type="project" value="TreeGrafter"/>
</dbReference>
<evidence type="ECO:0000313" key="11">
    <source>
        <dbReference type="Proteomes" id="UP001286313"/>
    </source>
</evidence>
<gene>
    <name evidence="10" type="ORF">Pcinc_028062</name>
</gene>
<evidence type="ECO:0000256" key="6">
    <source>
        <dbReference type="ARBA" id="ARBA00023136"/>
    </source>
</evidence>
<feature type="compositionally biased region" description="Low complexity" evidence="7">
    <location>
        <begin position="676"/>
        <end position="685"/>
    </location>
</feature>
<dbReference type="Proteomes" id="UP001286313">
    <property type="component" value="Unassembled WGS sequence"/>
</dbReference>
<evidence type="ECO:0000256" key="8">
    <source>
        <dbReference type="SAM" id="Phobius"/>
    </source>
</evidence>
<dbReference type="EMBL" id="JAWQEG010003403">
    <property type="protein sequence ID" value="KAK3866407.1"/>
    <property type="molecule type" value="Genomic_DNA"/>
</dbReference>
<dbReference type="PANTHER" id="PTHR12042:SF21">
    <property type="entry name" value="ALPHA1,4-GALACTOSYLTRANSFERASE 1-RELATED"/>
    <property type="match status" value="1"/>
</dbReference>
<dbReference type="Gene3D" id="3.90.550.20">
    <property type="match status" value="1"/>
</dbReference>
<comment type="subcellular location">
    <subcellularLocation>
        <location evidence="1">Golgi apparatus membrane</location>
        <topology evidence="1">Single-pass type II membrane protein</topology>
    </subcellularLocation>
</comment>
<organism evidence="10 11">
    <name type="scientific">Petrolisthes cinctipes</name>
    <name type="common">Flat porcelain crab</name>
    <dbReference type="NCBI Taxonomy" id="88211"/>
    <lineage>
        <taxon>Eukaryota</taxon>
        <taxon>Metazoa</taxon>
        <taxon>Ecdysozoa</taxon>
        <taxon>Arthropoda</taxon>
        <taxon>Crustacea</taxon>
        <taxon>Multicrustacea</taxon>
        <taxon>Malacostraca</taxon>
        <taxon>Eumalacostraca</taxon>
        <taxon>Eucarida</taxon>
        <taxon>Decapoda</taxon>
        <taxon>Pleocyemata</taxon>
        <taxon>Anomura</taxon>
        <taxon>Galatheoidea</taxon>
        <taxon>Porcellanidae</taxon>
        <taxon>Petrolisthes</taxon>
    </lineage>
</organism>
<evidence type="ECO:0000313" key="10">
    <source>
        <dbReference type="EMBL" id="KAK3866407.1"/>
    </source>
</evidence>
<feature type="transmembrane region" description="Helical" evidence="8">
    <location>
        <begin position="167"/>
        <end position="187"/>
    </location>
</feature>
<evidence type="ECO:0000256" key="1">
    <source>
        <dbReference type="ARBA" id="ARBA00004323"/>
    </source>
</evidence>
<evidence type="ECO:0000256" key="2">
    <source>
        <dbReference type="ARBA" id="ARBA00009003"/>
    </source>
</evidence>
<keyword evidence="6 8" id="KW-0472">Membrane</keyword>
<feature type="transmembrane region" description="Helical" evidence="8">
    <location>
        <begin position="216"/>
        <end position="234"/>
    </location>
</feature>
<keyword evidence="5" id="KW-0333">Golgi apparatus</keyword>
<dbReference type="Pfam" id="PF04488">
    <property type="entry name" value="Gly_transf_sug"/>
    <property type="match status" value="1"/>
</dbReference>
<dbReference type="InterPro" id="IPR007652">
    <property type="entry name" value="A1-4-GlycosylTfrase_dom"/>
</dbReference>
<feature type="region of interest" description="Disordered" evidence="7">
    <location>
        <begin position="624"/>
        <end position="694"/>
    </location>
</feature>